<dbReference type="Gene3D" id="4.10.49.10">
    <property type="entry name" value="Cytochrome c oxidase subunit VIIc"/>
    <property type="match status" value="1"/>
</dbReference>
<dbReference type="Pfam" id="PF02935">
    <property type="entry name" value="COX7C"/>
    <property type="match status" value="1"/>
</dbReference>
<keyword evidence="7" id="KW-1133">Transmembrane helix</keyword>
<keyword evidence="9" id="KW-1185">Reference proteome</keyword>
<dbReference type="InterPro" id="IPR004202">
    <property type="entry name" value="COX7C/Cox8"/>
</dbReference>
<evidence type="ECO:0000313" key="8">
    <source>
        <dbReference type="EMBL" id="KAJ1915071.1"/>
    </source>
</evidence>
<name>A0A9W8DLD8_9FUNG</name>
<evidence type="ECO:0000256" key="2">
    <source>
        <dbReference type="ARBA" id="ARBA00004673"/>
    </source>
</evidence>
<reference evidence="8" key="1">
    <citation type="submission" date="2022-07" db="EMBL/GenBank/DDBJ databases">
        <title>Phylogenomic reconstructions and comparative analyses of Kickxellomycotina fungi.</title>
        <authorList>
            <person name="Reynolds N.K."/>
            <person name="Stajich J.E."/>
            <person name="Barry K."/>
            <person name="Grigoriev I.V."/>
            <person name="Crous P."/>
            <person name="Smith M.E."/>
        </authorList>
    </citation>
    <scope>NUCLEOTIDE SEQUENCE</scope>
    <source>
        <strain evidence="8">NBRC 100468</strain>
    </source>
</reference>
<dbReference type="GO" id="GO:0045277">
    <property type="term" value="C:respiratory chain complex IV"/>
    <property type="evidence" value="ECO:0007669"/>
    <property type="project" value="UniProtKB-UniRule"/>
</dbReference>
<comment type="subunit">
    <text evidence="7">Component of the cytochrome c oxidase (complex IV, CIV), a multisubunit enzyme composed of a catalytic core of 3 subunits and several supernumerary subunits. The complex exists as a monomer or a dimer and forms supercomplexes (SCs) in the inner mitochondrial membrane with ubiquinol-cytochrome c oxidoreductase (cytochrome b-c1 complex, complex III, CIII).</text>
</comment>
<gene>
    <name evidence="8" type="ORF">H4219_004499</name>
</gene>
<comment type="pathway">
    <text evidence="2 7">Energy metabolism; oxidative phosphorylation.</text>
</comment>
<proteinExistence type="inferred from homology"/>
<keyword evidence="5 7" id="KW-0496">Mitochondrion</keyword>
<feature type="transmembrane region" description="Helical" evidence="7">
    <location>
        <begin position="45"/>
        <end position="64"/>
    </location>
</feature>
<dbReference type="AlphaFoldDB" id="A0A9W8DLD8"/>
<accession>A0A9W8DLD8</accession>
<comment type="caution">
    <text evidence="8">The sequence shown here is derived from an EMBL/GenBank/DDBJ whole genome shotgun (WGS) entry which is preliminary data.</text>
</comment>
<evidence type="ECO:0000256" key="5">
    <source>
        <dbReference type="ARBA" id="ARBA00023128"/>
    </source>
</evidence>
<evidence type="ECO:0000256" key="4">
    <source>
        <dbReference type="ARBA" id="ARBA00022792"/>
    </source>
</evidence>
<protein>
    <recommendedName>
        <fullName evidence="7">Cytochrome c oxidase subunit 8, mitochondrial</fullName>
    </recommendedName>
    <alternativeName>
        <fullName evidence="7">Cytochrome c oxidase polypeptide VIII</fullName>
    </alternativeName>
</protein>
<sequence>MILTAARTSLRSRVLSQLARGGDHHAPSPNGMHLPFNTQKPHFKYTYSAFMALGMGLPFVAAWWQLRKGNGSS</sequence>
<evidence type="ECO:0000256" key="3">
    <source>
        <dbReference type="ARBA" id="ARBA00010514"/>
    </source>
</evidence>
<comment type="similarity">
    <text evidence="3 7">Belongs to the cytochrome c oxidase VIIc family.</text>
</comment>
<evidence type="ECO:0000256" key="1">
    <source>
        <dbReference type="ARBA" id="ARBA00004434"/>
    </source>
</evidence>
<keyword evidence="4 7" id="KW-0999">Mitochondrion inner membrane</keyword>
<keyword evidence="7" id="KW-0812">Transmembrane</keyword>
<keyword evidence="7" id="KW-0809">Transit peptide</keyword>
<dbReference type="GO" id="GO:0006123">
    <property type="term" value="P:mitochondrial electron transport, cytochrome c to oxygen"/>
    <property type="evidence" value="ECO:0007669"/>
    <property type="project" value="UniProtKB-UniRule"/>
</dbReference>
<dbReference type="Proteomes" id="UP001150538">
    <property type="component" value="Unassembled WGS sequence"/>
</dbReference>
<keyword evidence="6 7" id="KW-0472">Membrane</keyword>
<dbReference type="EMBL" id="JANBPU010000164">
    <property type="protein sequence ID" value="KAJ1915071.1"/>
    <property type="molecule type" value="Genomic_DNA"/>
</dbReference>
<dbReference type="GO" id="GO:0005743">
    <property type="term" value="C:mitochondrial inner membrane"/>
    <property type="evidence" value="ECO:0007669"/>
    <property type="project" value="UniProtKB-SubCell"/>
</dbReference>
<comment type="function">
    <text evidence="7">Component of the cytochrome c oxidase, the last enzyme in the mitochondrial electron transport chain which drives oxidative phosphorylation. The respiratory chain contains 3 multisubunit complexes succinate dehydrogenase (complex II, CII), ubiquinol-cytochrome c oxidoreductase (cytochrome b-c1 complex, complex III, CIII) and cytochrome c oxidase (complex IV, CIV), that cooperate to transfer electrons derived from NADH and succinate to molecular oxygen, creating an electrochemical gradient over the inner membrane that drives transmembrane transport and the ATP synthase. Cytochrome c oxidase is the component of the respiratory chain that catalyzes the reduction of oxygen to water. Electrons originating from reduced cytochrome c in the intermembrane space (IMS) are transferred via the dinuclear copper A center (CU(A)) of subunit 2 and heme A of subunit 1 to the active site in subunit 1, a binuclear center (BNC) formed by heme A3 and copper B (CU(B)). The BNC reduces molecular oxygen to 2 water molecules using 4 electrons from cytochrome c in the IMS and 4 protons from the mitochondrial matrix.</text>
</comment>
<dbReference type="InterPro" id="IPR036636">
    <property type="entry name" value="COX7C/Cox8_sf"/>
</dbReference>
<organism evidence="8 9">
    <name type="scientific">Mycoemilia scoparia</name>
    <dbReference type="NCBI Taxonomy" id="417184"/>
    <lineage>
        <taxon>Eukaryota</taxon>
        <taxon>Fungi</taxon>
        <taxon>Fungi incertae sedis</taxon>
        <taxon>Zoopagomycota</taxon>
        <taxon>Kickxellomycotina</taxon>
        <taxon>Kickxellomycetes</taxon>
        <taxon>Kickxellales</taxon>
        <taxon>Kickxellaceae</taxon>
        <taxon>Mycoemilia</taxon>
    </lineage>
</organism>
<dbReference type="OrthoDB" id="9974841at2759"/>
<evidence type="ECO:0000256" key="7">
    <source>
        <dbReference type="RuleBase" id="RU368123"/>
    </source>
</evidence>
<comment type="subcellular location">
    <subcellularLocation>
        <location evidence="1 7">Mitochondrion inner membrane</location>
        <topology evidence="1 7">Single-pass membrane protein</topology>
    </subcellularLocation>
</comment>
<evidence type="ECO:0000313" key="9">
    <source>
        <dbReference type="Proteomes" id="UP001150538"/>
    </source>
</evidence>
<evidence type="ECO:0000256" key="6">
    <source>
        <dbReference type="ARBA" id="ARBA00023136"/>
    </source>
</evidence>